<feature type="chain" id="PRO_5019097144" evidence="1">
    <location>
        <begin position="24"/>
        <end position="177"/>
    </location>
</feature>
<sequence length="177" mass="17521">MKKNLIAVAVLASSVFAVTAAAAADGQVDFVGKITDDACVVTNNPGSPLQVNLGEVATTSFNVGGVPTAGVKSSATNFTIKLTGCPAAATQAAVKFDGIAVSGDNTVLALAAGGATGVGIQLSDDANTVVPLFTASKAYPLAVGNNDLNFVARYISTSATITSGVANSTASFTLNYN</sequence>
<reference evidence="3 4" key="1">
    <citation type="submission" date="2018-12" db="EMBL/GenBank/DDBJ databases">
        <authorList>
            <consortium name="Pathogen Informatics"/>
        </authorList>
    </citation>
    <scope>NUCLEOTIDE SEQUENCE [LARGE SCALE GENOMIC DNA]</scope>
    <source>
        <strain evidence="3 4">NCTC13193</strain>
    </source>
</reference>
<feature type="signal peptide" evidence="1">
    <location>
        <begin position="1"/>
        <end position="23"/>
    </location>
</feature>
<dbReference type="PANTHER" id="PTHR33420">
    <property type="entry name" value="FIMBRIAL SUBUNIT ELFA-RELATED"/>
    <property type="match status" value="1"/>
</dbReference>
<evidence type="ECO:0000313" key="3">
    <source>
        <dbReference type="EMBL" id="VEI63829.1"/>
    </source>
</evidence>
<evidence type="ECO:0000259" key="2">
    <source>
        <dbReference type="Pfam" id="PF00419"/>
    </source>
</evidence>
<feature type="domain" description="Fimbrial-type adhesion" evidence="2">
    <location>
        <begin position="30"/>
        <end position="176"/>
    </location>
</feature>
<organism evidence="3 4">
    <name type="scientific">Serratia fonticola</name>
    <dbReference type="NCBI Taxonomy" id="47917"/>
    <lineage>
        <taxon>Bacteria</taxon>
        <taxon>Pseudomonadati</taxon>
        <taxon>Pseudomonadota</taxon>
        <taxon>Gammaproteobacteria</taxon>
        <taxon>Enterobacterales</taxon>
        <taxon>Yersiniaceae</taxon>
        <taxon>Serratia</taxon>
    </lineage>
</organism>
<dbReference type="GO" id="GO:0043709">
    <property type="term" value="P:cell adhesion involved in single-species biofilm formation"/>
    <property type="evidence" value="ECO:0007669"/>
    <property type="project" value="TreeGrafter"/>
</dbReference>
<protein>
    <submittedName>
        <fullName evidence="3">Type-1A pilin</fullName>
    </submittedName>
</protein>
<dbReference type="InterPro" id="IPR008966">
    <property type="entry name" value="Adhesion_dom_sf"/>
</dbReference>
<evidence type="ECO:0000313" key="4">
    <source>
        <dbReference type="Proteomes" id="UP000270487"/>
    </source>
</evidence>
<dbReference type="Gene3D" id="2.60.40.1090">
    <property type="entry name" value="Fimbrial-type adhesion domain"/>
    <property type="match status" value="1"/>
</dbReference>
<gene>
    <name evidence="3" type="primary">fimA_2</name>
    <name evidence="3" type="ORF">NCTC13193_00905</name>
</gene>
<dbReference type="AlphaFoldDB" id="A0A448S814"/>
<dbReference type="GO" id="GO:0009289">
    <property type="term" value="C:pilus"/>
    <property type="evidence" value="ECO:0007669"/>
    <property type="project" value="InterPro"/>
</dbReference>
<proteinExistence type="predicted"/>
<dbReference type="InterPro" id="IPR000259">
    <property type="entry name" value="Adhesion_dom_fimbrial"/>
</dbReference>
<name>A0A448S814_SERFO</name>
<dbReference type="InterPro" id="IPR036937">
    <property type="entry name" value="Adhesion_dom_fimbrial_sf"/>
</dbReference>
<dbReference type="RefSeq" id="WP_141131129.1">
    <property type="nucleotide sequence ID" value="NZ_CAMISI010000001.1"/>
</dbReference>
<dbReference type="EMBL" id="LR134492">
    <property type="protein sequence ID" value="VEI63829.1"/>
    <property type="molecule type" value="Genomic_DNA"/>
</dbReference>
<dbReference type="Pfam" id="PF00419">
    <property type="entry name" value="Fimbrial"/>
    <property type="match status" value="1"/>
</dbReference>
<dbReference type="InterPro" id="IPR050263">
    <property type="entry name" value="Bact_Fimbrial_Adh_Pro"/>
</dbReference>
<dbReference type="SUPFAM" id="SSF49401">
    <property type="entry name" value="Bacterial adhesins"/>
    <property type="match status" value="1"/>
</dbReference>
<dbReference type="Proteomes" id="UP000270487">
    <property type="component" value="Chromosome"/>
</dbReference>
<keyword evidence="1" id="KW-0732">Signal</keyword>
<accession>A0A448S814</accession>
<dbReference type="PANTHER" id="PTHR33420:SF26">
    <property type="entry name" value="FIMBRIAL SUBUNIT"/>
    <property type="match status" value="1"/>
</dbReference>
<evidence type="ECO:0000256" key="1">
    <source>
        <dbReference type="SAM" id="SignalP"/>
    </source>
</evidence>